<dbReference type="Proteomes" id="UP000002499">
    <property type="component" value="Unassembled WGS sequence"/>
</dbReference>
<feature type="domain" description="DUF7767" evidence="4">
    <location>
        <begin position="676"/>
        <end position="769"/>
    </location>
</feature>
<evidence type="ECO:0000313" key="5">
    <source>
        <dbReference type="EMBL" id="EFY86664.1"/>
    </source>
</evidence>
<dbReference type="STRING" id="655827.E9EBL4"/>
<dbReference type="InParanoid" id="E9EBL4"/>
<feature type="compositionally biased region" description="Basic residues" evidence="1">
    <location>
        <begin position="518"/>
        <end position="527"/>
    </location>
</feature>
<dbReference type="OMA" id="YRMYIEE"/>
<gene>
    <name evidence="5" type="ORF">MAC_07262</name>
</gene>
<feature type="region of interest" description="Disordered" evidence="1">
    <location>
        <begin position="594"/>
        <end position="635"/>
    </location>
</feature>
<feature type="compositionally biased region" description="Basic residues" evidence="1">
    <location>
        <begin position="302"/>
        <end position="311"/>
    </location>
</feature>
<dbReference type="PANTHER" id="PTHR38788">
    <property type="entry name" value="CLR5 DOMAIN-CONTAINING PROTEIN"/>
    <property type="match status" value="1"/>
</dbReference>
<name>E9EBL4_METAQ</name>
<evidence type="ECO:0000259" key="4">
    <source>
        <dbReference type="Pfam" id="PF24962"/>
    </source>
</evidence>
<reference evidence="5 6" key="1">
    <citation type="journal article" date="2011" name="PLoS Genet.">
        <title>Genome sequencing and comparative transcriptomics of the model entomopathogenic fungi Metarhizium anisopliae and M. acridum.</title>
        <authorList>
            <person name="Gao Q."/>
            <person name="Jin K."/>
            <person name="Ying S.H."/>
            <person name="Zhang Y."/>
            <person name="Xiao G."/>
            <person name="Shang Y."/>
            <person name="Duan Z."/>
            <person name="Hu X."/>
            <person name="Xie X.Q."/>
            <person name="Zhou G."/>
            <person name="Peng G."/>
            <person name="Luo Z."/>
            <person name="Huang W."/>
            <person name="Wang B."/>
            <person name="Fang W."/>
            <person name="Wang S."/>
            <person name="Zhong Y."/>
            <person name="Ma L.J."/>
            <person name="St Leger R.J."/>
            <person name="Zhao G.P."/>
            <person name="Pei Y."/>
            <person name="Feng M.G."/>
            <person name="Xia Y."/>
            <person name="Wang C."/>
        </authorList>
    </citation>
    <scope>NUCLEOTIDE SEQUENCE [LARGE SCALE GENOMIC DNA]</scope>
    <source>
        <strain evidence="5 6">CQMa 102</strain>
    </source>
</reference>
<dbReference type="Pfam" id="PF24465">
    <property type="entry name" value="Tri-helical"/>
    <property type="match status" value="2"/>
</dbReference>
<feature type="region of interest" description="Disordered" evidence="1">
    <location>
        <begin position="240"/>
        <end position="327"/>
    </location>
</feature>
<dbReference type="eggNOG" id="ENOG502RGNJ">
    <property type="taxonomic scope" value="Eukaryota"/>
</dbReference>
<feature type="compositionally biased region" description="Polar residues" evidence="1">
    <location>
        <begin position="263"/>
        <end position="289"/>
    </location>
</feature>
<dbReference type="Pfam" id="PF14420">
    <property type="entry name" value="Clr5"/>
    <property type="match status" value="1"/>
</dbReference>
<dbReference type="EMBL" id="GL698541">
    <property type="protein sequence ID" value="EFY86664.1"/>
    <property type="molecule type" value="Genomic_DNA"/>
</dbReference>
<organism evidence="6">
    <name type="scientific">Metarhizium acridum (strain CQMa 102)</name>
    <dbReference type="NCBI Taxonomy" id="655827"/>
    <lineage>
        <taxon>Eukaryota</taxon>
        <taxon>Fungi</taxon>
        <taxon>Dikarya</taxon>
        <taxon>Ascomycota</taxon>
        <taxon>Pezizomycotina</taxon>
        <taxon>Sordariomycetes</taxon>
        <taxon>Hypocreomycetidae</taxon>
        <taxon>Hypocreales</taxon>
        <taxon>Clavicipitaceae</taxon>
        <taxon>Metarhizium</taxon>
    </lineage>
</organism>
<dbReference type="AlphaFoldDB" id="E9EBL4"/>
<dbReference type="InterPro" id="IPR057940">
    <property type="entry name" value="Tri-helical_dom"/>
</dbReference>
<evidence type="ECO:0000259" key="3">
    <source>
        <dbReference type="Pfam" id="PF24465"/>
    </source>
</evidence>
<evidence type="ECO:0000313" key="6">
    <source>
        <dbReference type="Proteomes" id="UP000002499"/>
    </source>
</evidence>
<dbReference type="InterPro" id="IPR025676">
    <property type="entry name" value="Clr5_dom"/>
</dbReference>
<keyword evidence="6" id="KW-1185">Reference proteome</keyword>
<evidence type="ECO:0000259" key="2">
    <source>
        <dbReference type="Pfam" id="PF14420"/>
    </source>
</evidence>
<feature type="domain" description="Tri-helical" evidence="3">
    <location>
        <begin position="427"/>
        <end position="514"/>
    </location>
</feature>
<dbReference type="PANTHER" id="PTHR38788:SF5">
    <property type="entry name" value="CLR5 DOMAIN-CONTAINING PROTEIN"/>
    <property type="match status" value="1"/>
</dbReference>
<proteinExistence type="predicted"/>
<feature type="domain" description="Clr5" evidence="2">
    <location>
        <begin position="118"/>
        <end position="180"/>
    </location>
</feature>
<protein>
    <submittedName>
        <fullName evidence="5">Uncharacterized protein</fullName>
    </submittedName>
</protein>
<dbReference type="HOGENOM" id="CLU_016357_0_0_1"/>
<feature type="region of interest" description="Disordered" evidence="1">
    <location>
        <begin position="517"/>
        <end position="559"/>
    </location>
</feature>
<dbReference type="InterPro" id="IPR056669">
    <property type="entry name" value="DUF7767"/>
</dbReference>
<sequence length="772" mass="86583">MFAEEVAEQNPVLDVGPPLDPFKCAQVWVSLLGHIPVRYNKRICALKGMAPSLAERFALFALDRLPLTKQASILLHDWNDEPANTFTSLPITTQQVQLSSTRACYSLTCSLVRPAASQTCYRLYIDEDRSLEDIMDHMKTVHKFTPSTTVRWHPLGFYSTGCQLSSKRAFQTQFRRWNFPPKQRPAYKNDRLVSRIKELWERNLAQREMLRILNEEDGFDIKARELVRVRARNRWLLRVPNGDKGRAPLGDDGDQTEGEELRSSSIPMTDRSSPAASRNVLSVTGSDTQQDSDRDRHASARSSRRKRRRARQSATGGDPSSLNRFPSEMTLDEARAILDLDVSIYRTLRTQFQQICQEEKISKKTTAGAERWEAVKGRLVRQMPQVYSLLWSNKENPEDGQLALDVICTDVTKRMRTMETRMTLAEAKNVLGVNPEESRDMRTAFYQVLADSGFTCKSDATPEQWEDLKRKWGDKSALVERIMISIRTNGDEKQEQARALEVLAKDIMKRLRDERGRKDMRKHHHQHLPISPAGSSQAEQASNTSKMGHSRSSPSNDQVDLAEGMANANFDTMSEVSRTSHMAFSPASSSIGGHLPISLQSQTSNLSDSQDGLPQPSRVLGSSPMPPGIGLEPQMSSSLLLEPNTQAAFMNQSYVQPQFAPPTTSAPVFPQVQPPSTACAIFLRLHPSSSSYISNSNLWIATLTSHSVQELRQVAVAKFPGTACLRVEGVLKDGKGCELPLQIEQDQELSAYLTHLQGTAPTFNVQLVWETS</sequence>
<dbReference type="OrthoDB" id="4115389at2759"/>
<feature type="compositionally biased region" description="Polar residues" evidence="1">
    <location>
        <begin position="598"/>
        <end position="612"/>
    </location>
</feature>
<accession>E9EBL4</accession>
<feature type="compositionally biased region" description="Polar residues" evidence="1">
    <location>
        <begin position="533"/>
        <end position="558"/>
    </location>
</feature>
<evidence type="ECO:0000256" key="1">
    <source>
        <dbReference type="SAM" id="MobiDB-lite"/>
    </source>
</evidence>
<dbReference type="Pfam" id="PF24962">
    <property type="entry name" value="DUF7767"/>
    <property type="match status" value="1"/>
</dbReference>
<feature type="domain" description="Tri-helical" evidence="3">
    <location>
        <begin position="334"/>
        <end position="418"/>
    </location>
</feature>